<comment type="caution">
    <text evidence="4">The sequence shown here is derived from an EMBL/GenBank/DDBJ whole genome shotgun (WGS) entry which is preliminary data.</text>
</comment>
<feature type="domain" description="SurA N-terminal" evidence="3">
    <location>
        <begin position="41"/>
        <end position="145"/>
    </location>
</feature>
<dbReference type="InterPro" id="IPR027304">
    <property type="entry name" value="Trigger_fact/SurA_dom_sf"/>
</dbReference>
<proteinExistence type="predicted"/>
<gene>
    <name evidence="4" type="ORF">SU32_03970</name>
</gene>
<dbReference type="EMBL" id="JXMU01000003">
    <property type="protein sequence ID" value="KPB02411.1"/>
    <property type="molecule type" value="Genomic_DNA"/>
</dbReference>
<accession>A0A0N0E8I6</accession>
<dbReference type="PATRIC" id="fig|1514904.3.peg.2507"/>
<protein>
    <submittedName>
        <fullName evidence="4">Molecular chaperone SurA</fullName>
    </submittedName>
</protein>
<keyword evidence="2" id="KW-0697">Rotamase</keyword>
<dbReference type="GO" id="GO:0003755">
    <property type="term" value="F:peptidyl-prolyl cis-trans isomerase activity"/>
    <property type="evidence" value="ECO:0007669"/>
    <property type="project" value="UniProtKB-KW"/>
</dbReference>
<dbReference type="AlphaFoldDB" id="A0A0N0E8I6"/>
<dbReference type="PANTHER" id="PTHR47637:SF1">
    <property type="entry name" value="CHAPERONE SURA"/>
    <property type="match status" value="1"/>
</dbReference>
<evidence type="ECO:0000256" key="1">
    <source>
        <dbReference type="ARBA" id="ARBA00022729"/>
    </source>
</evidence>
<dbReference type="SUPFAM" id="SSF109998">
    <property type="entry name" value="Triger factor/SurA peptide-binding domain-like"/>
    <property type="match status" value="1"/>
</dbReference>
<dbReference type="Pfam" id="PF09312">
    <property type="entry name" value="SurA_N"/>
    <property type="match status" value="1"/>
</dbReference>
<dbReference type="Gene3D" id="1.10.4030.10">
    <property type="entry name" value="Porin chaperone SurA, peptide-binding domain"/>
    <property type="match status" value="1"/>
</dbReference>
<sequence length="316" mass="35190">MRAHSQLKTGLLAAALAIAPFSLENPTPSPIGISAAHASEIKVVVNDEVVTSYDIARRTAFLKLQRRSGNLRQLAVEELTDEALKRSAIRRAGIRIPDSQVDAAFANFSKGNKLSASQMSQILNQAGVTAKHFKEFIRVQIAWGQVIRARSQRNNLMSEQDVVAKMLEQGGQKPTSTEYLLQQVIFVIPQDKRSSLLKRRRSEAANMRGRVTGCDNTQELATQIRDVTVRDLGRVLELRLPDRWAKDVKGLQEGQTTRVKDTERGVEFLVVCRARAVSDDRVAQLEFSTQALEDSGGDLGKQFLDELRSSARIQKR</sequence>
<evidence type="ECO:0000259" key="3">
    <source>
        <dbReference type="Pfam" id="PF09312"/>
    </source>
</evidence>
<keyword evidence="2" id="KW-0413">Isomerase</keyword>
<evidence type="ECO:0000313" key="5">
    <source>
        <dbReference type="Proteomes" id="UP000038011"/>
    </source>
</evidence>
<dbReference type="InterPro" id="IPR050280">
    <property type="entry name" value="OMP_Chaperone_SurA"/>
</dbReference>
<evidence type="ECO:0000256" key="2">
    <source>
        <dbReference type="ARBA" id="ARBA00023110"/>
    </source>
</evidence>
<dbReference type="PANTHER" id="PTHR47637">
    <property type="entry name" value="CHAPERONE SURA"/>
    <property type="match status" value="1"/>
</dbReference>
<dbReference type="InterPro" id="IPR015391">
    <property type="entry name" value="SurA_N"/>
</dbReference>
<keyword evidence="1" id="KW-0732">Signal</keyword>
<evidence type="ECO:0000313" key="4">
    <source>
        <dbReference type="EMBL" id="KPB02411.1"/>
    </source>
</evidence>
<name>A0A0N0E8I6_9HYPH</name>
<dbReference type="OrthoDB" id="9791746at2"/>
<keyword evidence="5" id="KW-1185">Reference proteome</keyword>
<dbReference type="STRING" id="1514904.SU32_03970"/>
<dbReference type="RefSeq" id="WP_053998039.1">
    <property type="nucleotide sequence ID" value="NZ_JXMU01000003.1"/>
</dbReference>
<dbReference type="Proteomes" id="UP000038011">
    <property type="component" value="Unassembled WGS sequence"/>
</dbReference>
<reference evidence="4 5" key="1">
    <citation type="submission" date="2015-01" db="EMBL/GenBank/DDBJ databases">
        <title>Ahrensia donghaiensis sp. nov., a novel dimethylsulphoniopropionate-cleavage bacterium isolated from seawater and emended descriptions of the genus Ahrensia and Ahrensia kielensis.</title>
        <authorList>
            <person name="Liu J."/>
        </authorList>
    </citation>
    <scope>NUCLEOTIDE SEQUENCE [LARGE SCALE GENOMIC DNA]</scope>
    <source>
        <strain evidence="4 5">LZD062</strain>
    </source>
</reference>
<organism evidence="4 5">
    <name type="scientific">Ahrensia marina</name>
    <dbReference type="NCBI Taxonomy" id="1514904"/>
    <lineage>
        <taxon>Bacteria</taxon>
        <taxon>Pseudomonadati</taxon>
        <taxon>Pseudomonadota</taxon>
        <taxon>Alphaproteobacteria</taxon>
        <taxon>Hyphomicrobiales</taxon>
        <taxon>Ahrensiaceae</taxon>
        <taxon>Ahrensia</taxon>
    </lineage>
</organism>